<name>A0A7W5AH02_9ACTN</name>
<evidence type="ECO:0000256" key="1">
    <source>
        <dbReference type="ARBA" id="ARBA00000085"/>
    </source>
</evidence>
<keyword evidence="5" id="KW-0547">Nucleotide-binding</keyword>
<feature type="compositionally biased region" description="Basic and acidic residues" evidence="9">
    <location>
        <begin position="440"/>
        <end position="451"/>
    </location>
</feature>
<evidence type="ECO:0000259" key="11">
    <source>
        <dbReference type="Pfam" id="PF07730"/>
    </source>
</evidence>
<evidence type="ECO:0000256" key="7">
    <source>
        <dbReference type="ARBA" id="ARBA00022840"/>
    </source>
</evidence>
<dbReference type="AlphaFoldDB" id="A0A7W5AH02"/>
<dbReference type="PANTHER" id="PTHR24421">
    <property type="entry name" value="NITRATE/NITRITE SENSOR PROTEIN NARX-RELATED"/>
    <property type="match status" value="1"/>
</dbReference>
<feature type="domain" description="Signal transduction histidine kinase subgroup 3 dimerisation and phosphoacceptor" evidence="11">
    <location>
        <begin position="163"/>
        <end position="227"/>
    </location>
</feature>
<evidence type="ECO:0000313" key="12">
    <source>
        <dbReference type="EMBL" id="MBB3096167.1"/>
    </source>
</evidence>
<keyword evidence="10" id="KW-0812">Transmembrane</keyword>
<evidence type="ECO:0000256" key="9">
    <source>
        <dbReference type="SAM" id="MobiDB-lite"/>
    </source>
</evidence>
<dbReference type="InterPro" id="IPR036890">
    <property type="entry name" value="HATPase_C_sf"/>
</dbReference>
<dbReference type="GO" id="GO:0016020">
    <property type="term" value="C:membrane"/>
    <property type="evidence" value="ECO:0007669"/>
    <property type="project" value="InterPro"/>
</dbReference>
<dbReference type="Gene3D" id="1.20.5.1930">
    <property type="match status" value="1"/>
</dbReference>
<protein>
    <recommendedName>
        <fullName evidence="2">histidine kinase</fullName>
        <ecNumber evidence="2">2.7.13.3</ecNumber>
    </recommendedName>
</protein>
<feature type="transmembrane region" description="Helical" evidence="10">
    <location>
        <begin position="27"/>
        <end position="43"/>
    </location>
</feature>
<dbReference type="SUPFAM" id="SSF55874">
    <property type="entry name" value="ATPase domain of HSP90 chaperone/DNA topoisomerase II/histidine kinase"/>
    <property type="match status" value="1"/>
</dbReference>
<keyword evidence="13" id="KW-1185">Reference proteome</keyword>
<keyword evidence="4" id="KW-0808">Transferase</keyword>
<keyword evidence="10" id="KW-1133">Transmembrane helix</keyword>
<feature type="transmembrane region" description="Helical" evidence="10">
    <location>
        <begin position="387"/>
        <end position="410"/>
    </location>
</feature>
<keyword evidence="3" id="KW-0597">Phosphoprotein</keyword>
<evidence type="ECO:0000256" key="5">
    <source>
        <dbReference type="ARBA" id="ARBA00022741"/>
    </source>
</evidence>
<dbReference type="InterPro" id="IPR011712">
    <property type="entry name" value="Sig_transdc_His_kin_sub3_dim/P"/>
</dbReference>
<dbReference type="Proteomes" id="UP000590749">
    <property type="component" value="Unassembled WGS sequence"/>
</dbReference>
<evidence type="ECO:0000256" key="8">
    <source>
        <dbReference type="ARBA" id="ARBA00023012"/>
    </source>
</evidence>
<dbReference type="PANTHER" id="PTHR24421:SF10">
    <property type="entry name" value="NITRATE_NITRITE SENSOR PROTEIN NARQ"/>
    <property type="match status" value="1"/>
</dbReference>
<dbReference type="Pfam" id="PF07730">
    <property type="entry name" value="HisKA_3"/>
    <property type="match status" value="1"/>
</dbReference>
<evidence type="ECO:0000313" key="13">
    <source>
        <dbReference type="Proteomes" id="UP000590749"/>
    </source>
</evidence>
<reference evidence="12 13" key="1">
    <citation type="submission" date="2020-08" db="EMBL/GenBank/DDBJ databases">
        <title>Genomic Encyclopedia of Type Strains, Phase III (KMG-III): the genomes of soil and plant-associated and newly described type strains.</title>
        <authorList>
            <person name="Whitman W."/>
        </authorList>
    </citation>
    <scope>NUCLEOTIDE SEQUENCE [LARGE SCALE GENOMIC DNA]</scope>
    <source>
        <strain evidence="12 13">CECT 3287</strain>
    </source>
</reference>
<dbReference type="GO" id="GO:0005524">
    <property type="term" value="F:ATP binding"/>
    <property type="evidence" value="ECO:0007669"/>
    <property type="project" value="UniProtKB-KW"/>
</dbReference>
<gene>
    <name evidence="12" type="ORF">FHR83_003837</name>
</gene>
<keyword evidence="8" id="KW-0902">Two-component regulatory system</keyword>
<comment type="caution">
    <text evidence="12">The sequence shown here is derived from an EMBL/GenBank/DDBJ whole genome shotgun (WGS) entry which is preliminary data.</text>
</comment>
<evidence type="ECO:0000256" key="6">
    <source>
        <dbReference type="ARBA" id="ARBA00022777"/>
    </source>
</evidence>
<feature type="transmembrane region" description="Helical" evidence="10">
    <location>
        <begin position="82"/>
        <end position="102"/>
    </location>
</feature>
<sequence length="497" mass="52461">MLRMISLAAVMAAPLLAGPLNEGLPVWITPLSLLLVAAALALHRSRPSAAALGLLAASAVDWRLLPAAAILSYLAGRREPPATTALAGLAGVLAFGTAVPLLRGPNLYGWLVWITGVFVLGLLPALIGSFRRLQADLVQAGWDRAAQLEREQRIVADQARLQERARIAQDMHDSLGHELSLVALRAGALELDGTLTAEQRAAASEVRAGVTTAADRLGEIIGLLRDDDTPPRPAGDHIEALVDRAAASGVPVVLTATGDHRDVAAMQYRAAHRVVQEALTNATKHAPAVPVRVLVDRAGDEMTVTVHNGPSPRPPVERRPHGGRGLTGLGERVGLAGGVLRAGPLPDGGFQVVARLPTRPGPVLEAGPDPVPPVGPETARRRARRGLVLAVALPTVLTAGLAGTLMALYAHDSRTSHLPPERFRELAVGAGRDEVAGRLPERQAPEHRDENGPPPPPGSACEYYRSTAGFLPTPFDVYRLCFRDGRLVAKDVLPPSR</sequence>
<dbReference type="Gene3D" id="3.30.565.10">
    <property type="entry name" value="Histidine kinase-like ATPase, C-terminal domain"/>
    <property type="match status" value="1"/>
</dbReference>
<keyword evidence="7" id="KW-0067">ATP-binding</keyword>
<dbReference type="GO" id="GO:0000155">
    <property type="term" value="F:phosphorelay sensor kinase activity"/>
    <property type="evidence" value="ECO:0007669"/>
    <property type="project" value="InterPro"/>
</dbReference>
<dbReference type="InterPro" id="IPR050482">
    <property type="entry name" value="Sensor_HK_TwoCompSys"/>
</dbReference>
<evidence type="ECO:0000256" key="3">
    <source>
        <dbReference type="ARBA" id="ARBA00022553"/>
    </source>
</evidence>
<comment type="catalytic activity">
    <reaction evidence="1">
        <text>ATP + protein L-histidine = ADP + protein N-phospho-L-histidine.</text>
        <dbReference type="EC" id="2.7.13.3"/>
    </reaction>
</comment>
<dbReference type="EC" id="2.7.13.3" evidence="2"/>
<evidence type="ECO:0000256" key="10">
    <source>
        <dbReference type="SAM" id="Phobius"/>
    </source>
</evidence>
<dbReference type="EMBL" id="JACHXF010000007">
    <property type="protein sequence ID" value="MBB3096167.1"/>
    <property type="molecule type" value="Genomic_DNA"/>
</dbReference>
<dbReference type="GO" id="GO:0046983">
    <property type="term" value="F:protein dimerization activity"/>
    <property type="evidence" value="ECO:0007669"/>
    <property type="project" value="InterPro"/>
</dbReference>
<feature type="region of interest" description="Disordered" evidence="9">
    <location>
        <begin position="440"/>
        <end position="461"/>
    </location>
</feature>
<organism evidence="12 13">
    <name type="scientific">Actinoplanes campanulatus</name>
    <dbReference type="NCBI Taxonomy" id="113559"/>
    <lineage>
        <taxon>Bacteria</taxon>
        <taxon>Bacillati</taxon>
        <taxon>Actinomycetota</taxon>
        <taxon>Actinomycetes</taxon>
        <taxon>Micromonosporales</taxon>
        <taxon>Micromonosporaceae</taxon>
        <taxon>Actinoplanes</taxon>
    </lineage>
</organism>
<evidence type="ECO:0000256" key="4">
    <source>
        <dbReference type="ARBA" id="ARBA00022679"/>
    </source>
</evidence>
<feature type="transmembrane region" description="Helical" evidence="10">
    <location>
        <begin position="108"/>
        <end position="127"/>
    </location>
</feature>
<keyword evidence="6 12" id="KW-0418">Kinase</keyword>
<evidence type="ECO:0000256" key="2">
    <source>
        <dbReference type="ARBA" id="ARBA00012438"/>
    </source>
</evidence>
<dbReference type="CDD" id="cd16917">
    <property type="entry name" value="HATPase_UhpB-NarQ-NarX-like"/>
    <property type="match status" value="1"/>
</dbReference>
<proteinExistence type="predicted"/>
<accession>A0A7W5AH02</accession>
<keyword evidence="10" id="KW-0472">Membrane</keyword>